<protein>
    <submittedName>
        <fullName evidence="3">Sorbosone dehydrogenase</fullName>
    </submittedName>
</protein>
<dbReference type="InterPro" id="IPR011041">
    <property type="entry name" value="Quinoprot_gluc/sorb_DH_b-prop"/>
</dbReference>
<comment type="caution">
    <text evidence="3">The sequence shown here is derived from an EMBL/GenBank/DDBJ whole genome shotgun (WGS) entry which is preliminary data.</text>
</comment>
<name>A0A136A3L6_9ALTE</name>
<dbReference type="InterPro" id="IPR054539">
    <property type="entry name" value="Beta-prop_PDH"/>
</dbReference>
<organism evidence="3 4">
    <name type="scientific">Paraglaciecola hydrolytica</name>
    <dbReference type="NCBI Taxonomy" id="1799789"/>
    <lineage>
        <taxon>Bacteria</taxon>
        <taxon>Pseudomonadati</taxon>
        <taxon>Pseudomonadota</taxon>
        <taxon>Gammaproteobacteria</taxon>
        <taxon>Alteromonadales</taxon>
        <taxon>Alteromonadaceae</taxon>
        <taxon>Paraglaciecola</taxon>
    </lineage>
</organism>
<dbReference type="SUPFAM" id="SSF50952">
    <property type="entry name" value="Soluble quinoprotein glucose dehydrogenase"/>
    <property type="match status" value="1"/>
</dbReference>
<evidence type="ECO:0000256" key="1">
    <source>
        <dbReference type="SAM" id="SignalP"/>
    </source>
</evidence>
<feature type="domain" description="Pyrroloquinoline quinone-dependent pyranose dehydrogenase beta-propeller" evidence="2">
    <location>
        <begin position="32"/>
        <end position="225"/>
    </location>
</feature>
<accession>A0A136A3L6</accession>
<feature type="domain" description="Pyrroloquinoline quinone-dependent pyranose dehydrogenase beta-propeller" evidence="2">
    <location>
        <begin position="265"/>
        <end position="322"/>
    </location>
</feature>
<gene>
    <name evidence="3" type="ORF">AX660_06670</name>
</gene>
<dbReference type="PANTHER" id="PTHR33546">
    <property type="entry name" value="LARGE, MULTIFUNCTIONAL SECRETED PROTEIN-RELATED"/>
    <property type="match status" value="1"/>
</dbReference>
<evidence type="ECO:0000313" key="3">
    <source>
        <dbReference type="EMBL" id="KXI29720.1"/>
    </source>
</evidence>
<dbReference type="AlphaFoldDB" id="A0A136A3L6"/>
<dbReference type="InterPro" id="IPR011042">
    <property type="entry name" value="6-blade_b-propeller_TolB-like"/>
</dbReference>
<evidence type="ECO:0000313" key="4">
    <source>
        <dbReference type="Proteomes" id="UP000070299"/>
    </source>
</evidence>
<proteinExistence type="predicted"/>
<keyword evidence="4" id="KW-1185">Reference proteome</keyword>
<dbReference type="EMBL" id="LSNE01000003">
    <property type="protein sequence ID" value="KXI29720.1"/>
    <property type="molecule type" value="Genomic_DNA"/>
</dbReference>
<dbReference type="Pfam" id="PF22807">
    <property type="entry name" value="TrAA12"/>
    <property type="match status" value="2"/>
</dbReference>
<dbReference type="STRING" id="1799789.AX660_06670"/>
<evidence type="ECO:0000259" key="2">
    <source>
        <dbReference type="Pfam" id="PF22807"/>
    </source>
</evidence>
<dbReference type="Proteomes" id="UP000070299">
    <property type="component" value="Unassembled WGS sequence"/>
</dbReference>
<dbReference type="OrthoDB" id="9770043at2"/>
<reference evidence="4" key="1">
    <citation type="submission" date="2016-02" db="EMBL/GenBank/DDBJ databases">
        <authorList>
            <person name="Schultz-Johansen M."/>
            <person name="Glaring M.A."/>
            <person name="Bech P.K."/>
            <person name="Stougaard P."/>
        </authorList>
    </citation>
    <scope>NUCLEOTIDE SEQUENCE [LARGE SCALE GENOMIC DNA]</scope>
    <source>
        <strain evidence="4">S66</strain>
    </source>
</reference>
<keyword evidence="1" id="KW-0732">Signal</keyword>
<dbReference type="PANTHER" id="PTHR33546:SF1">
    <property type="entry name" value="LARGE, MULTIFUNCTIONAL SECRETED PROTEIN"/>
    <property type="match status" value="1"/>
</dbReference>
<feature type="chain" id="PRO_5007469614" evidence="1">
    <location>
        <begin position="26"/>
        <end position="378"/>
    </location>
</feature>
<dbReference type="Gene3D" id="2.120.10.30">
    <property type="entry name" value="TolB, C-terminal domain"/>
    <property type="match status" value="1"/>
</dbReference>
<feature type="signal peptide" evidence="1">
    <location>
        <begin position="1"/>
        <end position="25"/>
    </location>
</feature>
<sequence>MQFKHLKVVGMGLLVSQILAFSVQAVSLDKLSLPAGYQISVFAESVKNARQMAVSDNGIVIVGSRDAGLVHAVVDKDGDGYAETVLKIAEGLNMPSGLTIHEGDLYVAEVSRILKYSNIEKNYATLGEPEVVIDGLPTEKHHGWKYIDFGPDNWLYVPVGAPCNICETNGGEKFDNPEYASILRFNITTGEKQWVAKGVRNSVGFDWHPQTNKLWFSDNGRDMMGDDIPPCEINEVETLGQHFGYPYFHAGTIADPEFGTDKKSTDYVAPKLNLMAHVAPLGIHFYQGKMFAPEMQNRLFVAEHGSWNRTQKSGYKVMMANIVDGKVTSYDPFITGWLEADNSAWGRPAAITSLADGSLLIADDFANVIYRVSYQKPE</sequence>